<dbReference type="EMBL" id="DS547286">
    <property type="protein sequence ID" value="EDQ98440.1"/>
    <property type="molecule type" value="Genomic_DNA"/>
</dbReference>
<organism evidence="3">
    <name type="scientific">Laccaria bicolor (strain S238N-H82 / ATCC MYA-4686)</name>
    <name type="common">Bicoloured deceiver</name>
    <name type="synonym">Laccaria laccata var. bicolor</name>
    <dbReference type="NCBI Taxonomy" id="486041"/>
    <lineage>
        <taxon>Eukaryota</taxon>
        <taxon>Fungi</taxon>
        <taxon>Dikarya</taxon>
        <taxon>Basidiomycota</taxon>
        <taxon>Agaricomycotina</taxon>
        <taxon>Agaricomycetes</taxon>
        <taxon>Agaricomycetidae</taxon>
        <taxon>Agaricales</taxon>
        <taxon>Agaricineae</taxon>
        <taxon>Hydnangiaceae</taxon>
        <taxon>Laccaria</taxon>
    </lineage>
</organism>
<dbReference type="AlphaFoldDB" id="B0E3Z2"/>
<evidence type="ECO:0000313" key="2">
    <source>
        <dbReference type="EMBL" id="EDQ98440.1"/>
    </source>
</evidence>
<dbReference type="OrthoDB" id="2692910at2759"/>
<protein>
    <submittedName>
        <fullName evidence="2">Predicted protein</fullName>
    </submittedName>
</protein>
<feature type="region of interest" description="Disordered" evidence="1">
    <location>
        <begin position="402"/>
        <end position="440"/>
    </location>
</feature>
<dbReference type="HOGENOM" id="CLU_435498_0_0_1"/>
<dbReference type="InParanoid" id="B0E3Z2"/>
<dbReference type="KEGG" id="lbc:LACBIDRAFT_335963"/>
<keyword evidence="3" id="KW-1185">Reference proteome</keyword>
<gene>
    <name evidence="2" type="ORF">LACBIDRAFT_335963</name>
</gene>
<evidence type="ECO:0000256" key="1">
    <source>
        <dbReference type="SAM" id="MobiDB-lite"/>
    </source>
</evidence>
<name>B0E3Z2_LACBS</name>
<dbReference type="GeneID" id="6086565"/>
<reference evidence="2 3" key="1">
    <citation type="journal article" date="2008" name="Nature">
        <title>The genome of Laccaria bicolor provides insights into mycorrhizal symbiosis.</title>
        <authorList>
            <person name="Martin F."/>
            <person name="Aerts A."/>
            <person name="Ahren D."/>
            <person name="Brun A."/>
            <person name="Danchin E.G.J."/>
            <person name="Duchaussoy F."/>
            <person name="Gibon J."/>
            <person name="Kohler A."/>
            <person name="Lindquist E."/>
            <person name="Pereda V."/>
            <person name="Salamov A."/>
            <person name="Shapiro H.J."/>
            <person name="Wuyts J."/>
            <person name="Blaudez D."/>
            <person name="Buee M."/>
            <person name="Brokstein P."/>
            <person name="Canbaeck B."/>
            <person name="Cohen D."/>
            <person name="Courty P.E."/>
            <person name="Coutinho P.M."/>
            <person name="Delaruelle C."/>
            <person name="Detter J.C."/>
            <person name="Deveau A."/>
            <person name="DiFazio S."/>
            <person name="Duplessis S."/>
            <person name="Fraissinet-Tachet L."/>
            <person name="Lucic E."/>
            <person name="Frey-Klett P."/>
            <person name="Fourrey C."/>
            <person name="Feussner I."/>
            <person name="Gay G."/>
            <person name="Grimwood J."/>
            <person name="Hoegger P.J."/>
            <person name="Jain P."/>
            <person name="Kilaru S."/>
            <person name="Labbe J."/>
            <person name="Lin Y.C."/>
            <person name="Legue V."/>
            <person name="Le Tacon F."/>
            <person name="Marmeisse R."/>
            <person name="Melayah D."/>
            <person name="Montanini B."/>
            <person name="Muratet M."/>
            <person name="Nehls U."/>
            <person name="Niculita-Hirzel H."/>
            <person name="Oudot-Le Secq M.P."/>
            <person name="Peter M."/>
            <person name="Quesneville H."/>
            <person name="Rajashekar B."/>
            <person name="Reich M."/>
            <person name="Rouhier N."/>
            <person name="Schmutz J."/>
            <person name="Yin T."/>
            <person name="Chalot M."/>
            <person name="Henrissat B."/>
            <person name="Kuees U."/>
            <person name="Lucas S."/>
            <person name="Van de Peer Y."/>
            <person name="Podila G.K."/>
            <person name="Polle A."/>
            <person name="Pukkila P.J."/>
            <person name="Richardson P.M."/>
            <person name="Rouze P."/>
            <person name="Sanders I.R."/>
            <person name="Stajich J.E."/>
            <person name="Tunlid A."/>
            <person name="Tuskan G."/>
            <person name="Grigoriev I.V."/>
        </authorList>
    </citation>
    <scope>NUCLEOTIDE SEQUENCE [LARGE SCALE GENOMIC DNA]</scope>
    <source>
        <strain evidence="3">S238N-H82 / ATCC MYA-4686</strain>
    </source>
</reference>
<proteinExistence type="predicted"/>
<evidence type="ECO:0000313" key="3">
    <source>
        <dbReference type="Proteomes" id="UP000001194"/>
    </source>
</evidence>
<dbReference type="RefSeq" id="XP_001890910.1">
    <property type="nucleotide sequence ID" value="XM_001890875.1"/>
</dbReference>
<dbReference type="Proteomes" id="UP000001194">
    <property type="component" value="Unassembled WGS sequence"/>
</dbReference>
<accession>B0E3Z2</accession>
<sequence length="628" mass="71523">MPDVVTDSEHDPKLISTPYLLVEIHPLHVYDISKGEEAALVAGLEGEEVAYKFRKPWEEGYIRYQGSLPQEGAQNAADRHTEMHTLCSLRVTWPHTTPRTDELEEVQSKAARILLSTMKKEGKIPTSSDAHWKDLRVSYTPSQLDAVSVLNSYGLILMPDALLLDLDELSLTKPSLLETALYPMFGQIVWQVAHRLGHLYGRSSEFAMEKAGLLRKEKRAPNWYNMFKIYASRMKPEEGDHEGLQLWNRATNEEYKKLMEGATTKEEKDERIQEAVSFIKNQVNEEGTNVRDANLRFASYMKEIRDLITNIKCRDKSFDVAGILVYSGKNLTARNKTGFFMSSEDLQALCTREEWPIPTLMDIFVSRVRAMHADQQIKQSMEELNVARYSSKWVHGNCSISAPMKKRDRKGDTSSPRCPRRNDHMTPPWPRLKKNSSIGPQESTAVCRNNQKWNVLLNANVTSPSPPFPITCFIPNFDELNTQSPSLTHSRTRRHQLHRLVQFLNPSLVLQLTLPPHLDQYLSLSLVLRVMLAFQANMLGQGRTLKVQLLPSCVPDLPLSIHHCAVSPSFCLCPPTHLALSIPFPIVLLIHRFLLAVPSLSLPMPILPLFTYTLISFTQFQLHSFLTY</sequence>